<dbReference type="EMBL" id="KK115426">
    <property type="protein sequence ID" value="KFM65105.1"/>
    <property type="molecule type" value="Genomic_DNA"/>
</dbReference>
<evidence type="ECO:0000313" key="2">
    <source>
        <dbReference type="Proteomes" id="UP000054359"/>
    </source>
</evidence>
<proteinExistence type="predicted"/>
<keyword evidence="2" id="KW-1185">Reference proteome</keyword>
<name>A0A087TJ16_STEMI</name>
<dbReference type="Proteomes" id="UP000054359">
    <property type="component" value="Unassembled WGS sequence"/>
</dbReference>
<sequence>MLDPHPLPLPSHACAMDGEGTRKDQAVLIWSGSELEECPDILFFWWKEEGRRRLFSPFYHPLPVSSHATYQDHCKRPCLAFGLCQVSTAMNILNVTFYEAYQTNKFRDACVGN</sequence>
<evidence type="ECO:0000313" key="1">
    <source>
        <dbReference type="EMBL" id="KFM65105.1"/>
    </source>
</evidence>
<gene>
    <name evidence="1" type="ORF">X975_04899</name>
</gene>
<dbReference type="AlphaFoldDB" id="A0A087TJ16"/>
<feature type="non-terminal residue" evidence="1">
    <location>
        <position position="113"/>
    </location>
</feature>
<accession>A0A087TJ16</accession>
<protein>
    <submittedName>
        <fullName evidence="1">Uncharacterized protein</fullName>
    </submittedName>
</protein>
<organism evidence="1 2">
    <name type="scientific">Stegodyphus mimosarum</name>
    <name type="common">African social velvet spider</name>
    <dbReference type="NCBI Taxonomy" id="407821"/>
    <lineage>
        <taxon>Eukaryota</taxon>
        <taxon>Metazoa</taxon>
        <taxon>Ecdysozoa</taxon>
        <taxon>Arthropoda</taxon>
        <taxon>Chelicerata</taxon>
        <taxon>Arachnida</taxon>
        <taxon>Araneae</taxon>
        <taxon>Araneomorphae</taxon>
        <taxon>Entelegynae</taxon>
        <taxon>Eresoidea</taxon>
        <taxon>Eresidae</taxon>
        <taxon>Stegodyphus</taxon>
    </lineage>
</organism>
<reference evidence="1 2" key="1">
    <citation type="submission" date="2013-11" db="EMBL/GenBank/DDBJ databases">
        <title>Genome sequencing of Stegodyphus mimosarum.</title>
        <authorList>
            <person name="Bechsgaard J."/>
        </authorList>
    </citation>
    <scope>NUCLEOTIDE SEQUENCE [LARGE SCALE GENOMIC DNA]</scope>
</reference>